<protein>
    <submittedName>
        <fullName evidence="2">Uncharacterized protein</fullName>
    </submittedName>
</protein>
<accession>A0A8J2PWR8</accession>
<dbReference type="EMBL" id="CAJVCH010533776">
    <property type="protein sequence ID" value="CAG7824730.1"/>
    <property type="molecule type" value="Genomic_DNA"/>
</dbReference>
<dbReference type="AlphaFoldDB" id="A0A8J2PWR8"/>
<name>A0A8J2PWR8_9HEXA</name>
<evidence type="ECO:0000313" key="3">
    <source>
        <dbReference type="Proteomes" id="UP000708208"/>
    </source>
</evidence>
<reference evidence="2" key="1">
    <citation type="submission" date="2021-06" db="EMBL/GenBank/DDBJ databases">
        <authorList>
            <person name="Hodson N. C."/>
            <person name="Mongue J. A."/>
            <person name="Jaron S. K."/>
        </authorList>
    </citation>
    <scope>NUCLEOTIDE SEQUENCE</scope>
</reference>
<keyword evidence="1" id="KW-0732">Signal</keyword>
<keyword evidence="3" id="KW-1185">Reference proteome</keyword>
<comment type="caution">
    <text evidence="2">The sequence shown here is derived from an EMBL/GenBank/DDBJ whole genome shotgun (WGS) entry which is preliminary data.</text>
</comment>
<feature type="signal peptide" evidence="1">
    <location>
        <begin position="1"/>
        <end position="17"/>
    </location>
</feature>
<evidence type="ECO:0000256" key="1">
    <source>
        <dbReference type="SAM" id="SignalP"/>
    </source>
</evidence>
<organism evidence="2 3">
    <name type="scientific">Allacma fusca</name>
    <dbReference type="NCBI Taxonomy" id="39272"/>
    <lineage>
        <taxon>Eukaryota</taxon>
        <taxon>Metazoa</taxon>
        <taxon>Ecdysozoa</taxon>
        <taxon>Arthropoda</taxon>
        <taxon>Hexapoda</taxon>
        <taxon>Collembola</taxon>
        <taxon>Symphypleona</taxon>
        <taxon>Sminthuridae</taxon>
        <taxon>Allacma</taxon>
    </lineage>
</organism>
<feature type="chain" id="PRO_5035279801" evidence="1">
    <location>
        <begin position="18"/>
        <end position="108"/>
    </location>
</feature>
<dbReference type="Proteomes" id="UP000708208">
    <property type="component" value="Unassembled WGS sequence"/>
</dbReference>
<dbReference type="OrthoDB" id="505607at2759"/>
<evidence type="ECO:0000313" key="2">
    <source>
        <dbReference type="EMBL" id="CAG7824730.1"/>
    </source>
</evidence>
<sequence length="108" mass="12033">MIAKVLFCLSLIGALQALPWEPEPRDANWLRIHEGFVNNTKSKRDEINVVFFGDSITAGWNGAGKPVYDKEYAPLGTANYGISGDRTEHVLWRIINGEVEGLHPKVIV</sequence>
<gene>
    <name evidence="2" type="ORF">AFUS01_LOCUS34874</name>
</gene>
<proteinExistence type="predicted"/>
<feature type="non-terminal residue" evidence="2">
    <location>
        <position position="108"/>
    </location>
</feature>